<name>A0AAE0ZPN4_9GAST</name>
<organism evidence="1 2">
    <name type="scientific">Elysia crispata</name>
    <name type="common">lettuce slug</name>
    <dbReference type="NCBI Taxonomy" id="231223"/>
    <lineage>
        <taxon>Eukaryota</taxon>
        <taxon>Metazoa</taxon>
        <taxon>Spiralia</taxon>
        <taxon>Lophotrochozoa</taxon>
        <taxon>Mollusca</taxon>
        <taxon>Gastropoda</taxon>
        <taxon>Heterobranchia</taxon>
        <taxon>Euthyneura</taxon>
        <taxon>Panpulmonata</taxon>
        <taxon>Sacoglossa</taxon>
        <taxon>Placobranchoidea</taxon>
        <taxon>Plakobranchidae</taxon>
        <taxon>Elysia</taxon>
    </lineage>
</organism>
<dbReference type="EMBL" id="JAWDGP010003607">
    <property type="protein sequence ID" value="KAK3772746.1"/>
    <property type="molecule type" value="Genomic_DNA"/>
</dbReference>
<gene>
    <name evidence="1" type="ORF">RRG08_013439</name>
</gene>
<reference evidence="1" key="1">
    <citation type="journal article" date="2023" name="G3 (Bethesda)">
        <title>A reference genome for the long-term kleptoplast-retaining sea slug Elysia crispata morphotype clarki.</title>
        <authorList>
            <person name="Eastman K.E."/>
            <person name="Pendleton A.L."/>
            <person name="Shaikh M.A."/>
            <person name="Suttiyut T."/>
            <person name="Ogas R."/>
            <person name="Tomko P."/>
            <person name="Gavelis G."/>
            <person name="Widhalm J.R."/>
            <person name="Wisecaver J.H."/>
        </authorList>
    </citation>
    <scope>NUCLEOTIDE SEQUENCE</scope>
    <source>
        <strain evidence="1">ECLA1</strain>
    </source>
</reference>
<protein>
    <submittedName>
        <fullName evidence="1">Uncharacterized protein</fullName>
    </submittedName>
</protein>
<dbReference type="AlphaFoldDB" id="A0AAE0ZPN4"/>
<accession>A0AAE0ZPN4</accession>
<proteinExistence type="predicted"/>
<evidence type="ECO:0000313" key="2">
    <source>
        <dbReference type="Proteomes" id="UP001283361"/>
    </source>
</evidence>
<keyword evidence="2" id="KW-1185">Reference proteome</keyword>
<comment type="caution">
    <text evidence="1">The sequence shown here is derived from an EMBL/GenBank/DDBJ whole genome shotgun (WGS) entry which is preliminary data.</text>
</comment>
<evidence type="ECO:0000313" key="1">
    <source>
        <dbReference type="EMBL" id="KAK3772746.1"/>
    </source>
</evidence>
<sequence length="254" mass="28931">MSKRKNLTLKSGDPKPLSMIAFRLQYSRNRKCSEQEKTVDGVKKNRRPINKSLIGAALPSPRETLYAKRQNLDFNWQDKPLWKTTGEPTCQSFEWKAFRPNIICLNSVASGHYLASLLFNTLSLHDEPNSWSRTHLMANILKPHTDRLDLYSRRSAAGSCSDSYNDSFSRIAFSWVFIYMTPYPETCPFATYGRTYFHRRLVIYLWTSTFSPPETCLGKQGLLPTGCANSNITKVASMQCLSCGNAVIMHRSHG</sequence>
<dbReference type="Proteomes" id="UP001283361">
    <property type="component" value="Unassembled WGS sequence"/>
</dbReference>